<dbReference type="EMBL" id="VBAK01000136">
    <property type="protein sequence ID" value="TMI88709.1"/>
    <property type="molecule type" value="Genomic_DNA"/>
</dbReference>
<feature type="region of interest" description="Disordered" evidence="2">
    <location>
        <begin position="27"/>
        <end position="72"/>
    </location>
</feature>
<accession>A0A537JYU3</accession>
<protein>
    <submittedName>
        <fullName evidence="3">Tetratricopeptide repeat protein</fullName>
    </submittedName>
</protein>
<sequence length="353" mass="37697">MPPDSSGWLVRALIGYNCTMVRTRDTGSRGVGGGCVGADPAGPVHSRRNGSPVRPLEPQTGGGDPRRLSSPAPGIHGIRALGRFAQRLAVSAWIVLALQGAALPAAQAQSTPPPQPAPAAQAGAQNRLAGVVLARAVERNSLFGAGEVTPVDPTSSFFNTDLPYAVVKVKPLVNGTVVTFAVSDPTGPAFAIEVKAPRQKNGVWDVFDFTLPLYILGTDLESHTGTWTLDVAFDGRHQGTTAFQVQAGSPIALGRIKDRLDLAPLDADLHWRYGAALALLHHDAEAIQELKNAIKLDRNYALYYISLGRIYERQGRTDDAVRAFKTALSLHGSYYDAVYSGWARAHLARLQTP</sequence>
<dbReference type="Gene3D" id="1.25.40.10">
    <property type="entry name" value="Tetratricopeptide repeat domain"/>
    <property type="match status" value="1"/>
</dbReference>
<evidence type="ECO:0000256" key="2">
    <source>
        <dbReference type="SAM" id="MobiDB-lite"/>
    </source>
</evidence>
<dbReference type="InterPro" id="IPR019734">
    <property type="entry name" value="TPR_rpt"/>
</dbReference>
<dbReference type="InterPro" id="IPR011990">
    <property type="entry name" value="TPR-like_helical_dom_sf"/>
</dbReference>
<proteinExistence type="predicted"/>
<comment type="caution">
    <text evidence="3">The sequence shown here is derived from an EMBL/GenBank/DDBJ whole genome shotgun (WGS) entry which is preliminary data.</text>
</comment>
<gene>
    <name evidence="3" type="ORF">E6H00_11730</name>
</gene>
<reference evidence="3 4" key="1">
    <citation type="journal article" date="2019" name="Nat. Microbiol.">
        <title>Mediterranean grassland soil C-N compound turnover is dependent on rainfall and depth, and is mediated by genomically divergent microorganisms.</title>
        <authorList>
            <person name="Diamond S."/>
            <person name="Andeer P.F."/>
            <person name="Li Z."/>
            <person name="Crits-Christoph A."/>
            <person name="Burstein D."/>
            <person name="Anantharaman K."/>
            <person name="Lane K.R."/>
            <person name="Thomas B.C."/>
            <person name="Pan C."/>
            <person name="Northen T.R."/>
            <person name="Banfield J.F."/>
        </authorList>
    </citation>
    <scope>NUCLEOTIDE SEQUENCE [LARGE SCALE GENOMIC DNA]</scope>
    <source>
        <strain evidence="3">NP_3</strain>
    </source>
</reference>
<feature type="repeat" description="TPR" evidence="1">
    <location>
        <begin position="301"/>
        <end position="334"/>
    </location>
</feature>
<dbReference type="Pfam" id="PF13414">
    <property type="entry name" value="TPR_11"/>
    <property type="match status" value="1"/>
</dbReference>
<dbReference type="Proteomes" id="UP000318509">
    <property type="component" value="Unassembled WGS sequence"/>
</dbReference>
<evidence type="ECO:0000256" key="1">
    <source>
        <dbReference type="PROSITE-ProRule" id="PRU00339"/>
    </source>
</evidence>
<keyword evidence="1" id="KW-0802">TPR repeat</keyword>
<dbReference type="SMART" id="SM00028">
    <property type="entry name" value="TPR"/>
    <property type="match status" value="2"/>
</dbReference>
<dbReference type="SUPFAM" id="SSF48452">
    <property type="entry name" value="TPR-like"/>
    <property type="match status" value="1"/>
</dbReference>
<name>A0A537JYU3_9BACT</name>
<dbReference type="PROSITE" id="PS50005">
    <property type="entry name" value="TPR"/>
    <property type="match status" value="1"/>
</dbReference>
<dbReference type="AlphaFoldDB" id="A0A537JYU3"/>
<evidence type="ECO:0000313" key="4">
    <source>
        <dbReference type="Proteomes" id="UP000318509"/>
    </source>
</evidence>
<organism evidence="3 4">
    <name type="scientific">Candidatus Segetimicrobium genomatis</name>
    <dbReference type="NCBI Taxonomy" id="2569760"/>
    <lineage>
        <taxon>Bacteria</taxon>
        <taxon>Bacillati</taxon>
        <taxon>Candidatus Sysuimicrobiota</taxon>
        <taxon>Candidatus Sysuimicrobiia</taxon>
        <taxon>Candidatus Sysuimicrobiales</taxon>
        <taxon>Candidatus Segetimicrobiaceae</taxon>
        <taxon>Candidatus Segetimicrobium</taxon>
    </lineage>
</organism>
<evidence type="ECO:0000313" key="3">
    <source>
        <dbReference type="EMBL" id="TMI88709.1"/>
    </source>
</evidence>